<feature type="domain" description="Thioredoxin" evidence="1">
    <location>
        <begin position="10"/>
        <end position="133"/>
    </location>
</feature>
<dbReference type="GO" id="GO:0045454">
    <property type="term" value="P:cell redox homeostasis"/>
    <property type="evidence" value="ECO:0007669"/>
    <property type="project" value="TreeGrafter"/>
</dbReference>
<dbReference type="GO" id="GO:0005829">
    <property type="term" value="C:cytosol"/>
    <property type="evidence" value="ECO:0007669"/>
    <property type="project" value="TreeGrafter"/>
</dbReference>
<dbReference type="CDD" id="cd02947">
    <property type="entry name" value="TRX_family"/>
    <property type="match status" value="1"/>
</dbReference>
<dbReference type="SUPFAM" id="SSF52833">
    <property type="entry name" value="Thioredoxin-like"/>
    <property type="match status" value="1"/>
</dbReference>
<dbReference type="EMBL" id="JAHJDP010000012">
    <property type="protein sequence ID" value="MBU2689574.1"/>
    <property type="molecule type" value="Genomic_DNA"/>
</dbReference>
<dbReference type="InterPro" id="IPR036249">
    <property type="entry name" value="Thioredoxin-like_sf"/>
</dbReference>
<dbReference type="PROSITE" id="PS51352">
    <property type="entry name" value="THIOREDOXIN_2"/>
    <property type="match status" value="1"/>
</dbReference>
<dbReference type="Gene3D" id="3.40.30.10">
    <property type="entry name" value="Glutaredoxin"/>
    <property type="match status" value="1"/>
</dbReference>
<dbReference type="Proteomes" id="UP000777784">
    <property type="component" value="Unassembled WGS sequence"/>
</dbReference>
<dbReference type="GO" id="GO:0015035">
    <property type="term" value="F:protein-disulfide reductase activity"/>
    <property type="evidence" value="ECO:0007669"/>
    <property type="project" value="TreeGrafter"/>
</dbReference>
<protein>
    <submittedName>
        <fullName evidence="2">Thioredoxin family protein</fullName>
    </submittedName>
</protein>
<evidence type="ECO:0000313" key="2">
    <source>
        <dbReference type="EMBL" id="MBU2689574.1"/>
    </source>
</evidence>
<dbReference type="PANTHER" id="PTHR45663:SF11">
    <property type="entry name" value="GEO12009P1"/>
    <property type="match status" value="1"/>
</dbReference>
<dbReference type="PANTHER" id="PTHR45663">
    <property type="entry name" value="GEO12009P1"/>
    <property type="match status" value="1"/>
</dbReference>
<evidence type="ECO:0000313" key="3">
    <source>
        <dbReference type="Proteomes" id="UP000777784"/>
    </source>
</evidence>
<sequence>MIKKALIIAATILVFAAVFVLKETQRRDAASDAGHVLAPSEQVALPRLIDLGSGQCIPCKKMAPILEELSEEYEGSLIVEFIDIRKNPDAGQKWGIRVIPTQIFIDASGAERVRHEGFMAKQVILDQWKELGVELTSQTPQSKRSTDG</sequence>
<organism evidence="2 3">
    <name type="scientific">Eiseniibacteriota bacterium</name>
    <dbReference type="NCBI Taxonomy" id="2212470"/>
    <lineage>
        <taxon>Bacteria</taxon>
        <taxon>Candidatus Eiseniibacteriota</taxon>
    </lineage>
</organism>
<dbReference type="AlphaFoldDB" id="A0A948W4P8"/>
<comment type="caution">
    <text evidence="2">The sequence shown here is derived from an EMBL/GenBank/DDBJ whole genome shotgun (WGS) entry which is preliminary data.</text>
</comment>
<gene>
    <name evidence="2" type="ORF">KJ970_01480</name>
</gene>
<name>A0A948W4P8_UNCEI</name>
<dbReference type="InterPro" id="IPR013766">
    <property type="entry name" value="Thioredoxin_domain"/>
</dbReference>
<reference evidence="2" key="1">
    <citation type="submission" date="2021-05" db="EMBL/GenBank/DDBJ databases">
        <title>Energy efficiency and biological interactions define the core microbiome of deep oligotrophic groundwater.</title>
        <authorList>
            <person name="Mehrshad M."/>
            <person name="Lopez-Fernandez M."/>
            <person name="Bell E."/>
            <person name="Bernier-Latmani R."/>
            <person name="Bertilsson S."/>
            <person name="Dopson M."/>
        </authorList>
    </citation>
    <scope>NUCLEOTIDE SEQUENCE</scope>
    <source>
        <strain evidence="2">Modern_marine.mb.64</strain>
    </source>
</reference>
<proteinExistence type="predicted"/>
<accession>A0A948W4P8</accession>
<dbReference type="Pfam" id="PF00085">
    <property type="entry name" value="Thioredoxin"/>
    <property type="match status" value="1"/>
</dbReference>
<evidence type="ECO:0000259" key="1">
    <source>
        <dbReference type="PROSITE" id="PS51352"/>
    </source>
</evidence>